<name>T1H2E0_MEGSC</name>
<dbReference type="STRING" id="36166.T1H2E0"/>
<evidence type="ECO:0000313" key="2">
    <source>
        <dbReference type="Proteomes" id="UP000015102"/>
    </source>
</evidence>
<dbReference type="AlphaFoldDB" id="T1H2E0"/>
<dbReference type="EnsemblMetazoa" id="MESCA010382-RA">
    <property type="protein sequence ID" value="MESCA010382-PA"/>
    <property type="gene ID" value="MESCA010382"/>
</dbReference>
<protein>
    <submittedName>
        <fullName evidence="1">Uncharacterized protein</fullName>
    </submittedName>
</protein>
<evidence type="ECO:0000313" key="1">
    <source>
        <dbReference type="EnsemblMetazoa" id="MESCA010382-PA"/>
    </source>
</evidence>
<sequence length="181" mass="21154">MKSFSVQLELLRRQDEEEIDSFSVYCILCSPIGCCICPKGQRSYNCNKTRTQRILSSLQDVVCFFASKGKWPFIPPFQQVKVDQVSRSLFPRSDSFIQNFCKNWFPVTKCYRPPQYLYSDVFGVFTPFKVEESTSIGCIAWVPISEFIKSERNLAPRCKFPKYLYKKGIWQLCPIQSWYGP</sequence>
<reference evidence="2" key="1">
    <citation type="submission" date="2013-02" db="EMBL/GenBank/DDBJ databases">
        <authorList>
            <person name="Hughes D."/>
        </authorList>
    </citation>
    <scope>NUCLEOTIDE SEQUENCE</scope>
    <source>
        <strain>Durham</strain>
        <strain evidence="2">NC isolate 2 -- Noor lab</strain>
    </source>
</reference>
<proteinExistence type="predicted"/>
<accession>T1H2E0</accession>
<dbReference type="Proteomes" id="UP000015102">
    <property type="component" value="Unassembled WGS sequence"/>
</dbReference>
<organism evidence="1 2">
    <name type="scientific">Megaselia scalaris</name>
    <name type="common">Humpbacked fly</name>
    <name type="synonym">Phora scalaris</name>
    <dbReference type="NCBI Taxonomy" id="36166"/>
    <lineage>
        <taxon>Eukaryota</taxon>
        <taxon>Metazoa</taxon>
        <taxon>Ecdysozoa</taxon>
        <taxon>Arthropoda</taxon>
        <taxon>Hexapoda</taxon>
        <taxon>Insecta</taxon>
        <taxon>Pterygota</taxon>
        <taxon>Neoptera</taxon>
        <taxon>Endopterygota</taxon>
        <taxon>Diptera</taxon>
        <taxon>Brachycera</taxon>
        <taxon>Muscomorpha</taxon>
        <taxon>Platypezoidea</taxon>
        <taxon>Phoridae</taxon>
        <taxon>Megaseliini</taxon>
        <taxon>Megaselia</taxon>
    </lineage>
</organism>
<dbReference type="HOGENOM" id="CLU_1490661_0_0_1"/>
<keyword evidence="2" id="KW-1185">Reference proteome</keyword>
<reference evidence="1" key="2">
    <citation type="submission" date="2015-06" db="UniProtKB">
        <authorList>
            <consortium name="EnsemblMetazoa"/>
        </authorList>
    </citation>
    <scope>IDENTIFICATION</scope>
</reference>
<dbReference type="EMBL" id="CAQQ02186489">
    <property type="status" value="NOT_ANNOTATED_CDS"/>
    <property type="molecule type" value="Genomic_DNA"/>
</dbReference>
<dbReference type="EMBL" id="CAQQ02186490">
    <property type="status" value="NOT_ANNOTATED_CDS"/>
    <property type="molecule type" value="Genomic_DNA"/>
</dbReference>